<dbReference type="InterPro" id="IPR058033">
    <property type="entry name" value="ARM_TBCD_2nd"/>
</dbReference>
<dbReference type="InterPro" id="IPR022577">
    <property type="entry name" value="TBCD_C"/>
</dbReference>
<name>A0A8H3ERM9_9LECA</name>
<dbReference type="Pfam" id="PF25767">
    <property type="entry name" value="ARM_TBCD_2nd"/>
    <property type="match status" value="1"/>
</dbReference>
<keyword evidence="6" id="KW-1185">Reference proteome</keyword>
<dbReference type="InterPro" id="IPR011989">
    <property type="entry name" value="ARM-like"/>
</dbReference>
<dbReference type="GO" id="GO:0005096">
    <property type="term" value="F:GTPase activator activity"/>
    <property type="evidence" value="ECO:0007669"/>
    <property type="project" value="InterPro"/>
</dbReference>
<evidence type="ECO:0000313" key="6">
    <source>
        <dbReference type="Proteomes" id="UP000664169"/>
    </source>
</evidence>
<dbReference type="OrthoDB" id="10253476at2759"/>
<dbReference type="InterPro" id="IPR021133">
    <property type="entry name" value="HEAT_type_2"/>
</dbReference>
<dbReference type="Gene3D" id="1.25.10.10">
    <property type="entry name" value="Leucine-rich Repeat Variant"/>
    <property type="match status" value="2"/>
</dbReference>
<dbReference type="SUPFAM" id="SSF48371">
    <property type="entry name" value="ARM repeat"/>
    <property type="match status" value="3"/>
</dbReference>
<sequence length="1202" mass="131897">MSDATQDRDVWVQQNSSGLLEELLKCIPRFTYKRNRTEIARKPRGSLSAAAVRHVSRLLEMFQEWPQLLDPNLDALINPLNNAFLESLHASQADYQALHRRQEEDRFCFPQAVCVMLYSLCNTRGSKVIVRFLSNEAKHLEAILNAYETWDYGTKNRQSDQAPLIWEERYILLLWLSHLLLTPFDLSTVGSGTKTNGNRFQDIEALILPAELPLIAQRLTHVAIDGLSAAGKESEASVLVLVRLALRSDMQRLGVHEILIRWSVAQLKSLQKSKKEAGYFFKGLLSFLASLVKLMDTTEIAPFLFFIFSSIESFGIFQSGSSSALTRKAVIKIYSACSVAALSLEQQPNKKFHLAGLILEPVIEELLSALGDNDTPVRQTASKALSIMATKLDPSMAADISEAVIESLEENVLWEPVKHNTFRASEDIQSHLAKQRNLTLVSPSKWQGLTLTLSQLLFRRCPPVAQLPGILNALILALGFEQRSSTGVSIGTSVRDAACFGIWSLARRYSTAELLAINTEAMPAAKERGIVTSVIQLMAIELLIAATIDPSGNIRRGASAALQELVGRHPDTIVHGIPLVQIVDYHAVALPSRAMKQVAVDAAKLDDLYWMALVRDLTTWRGVGATDVESRRLAADTLGILCALQGVKSIELVAFSLKQSLNDLNGSDIQKKQGFLLALSALVRNIIGASISDRYGISAVLAECWDVLSGSFFTDEELAVHTAHPELTNEAVSKLILELALAVKDSSSISAPSINTIRHCFKYLDFALRRNEEAVLQSAVSAVKALIDATGSEECQTWLDQVMGNTDVLQLSSGSVHAGYLLALSEVHSSIAMSSQNKKLILQRILGAAKPGIDIDTRVVALRGLVRIISCNDETAALPPAVIGTIQSALQDYTTDQRGDVGSLIRLKGIEAVVAAFQKGSLQLTKGDTILLQKVCTLAAEKLDKVREHAWFCLTKCWCISGANQPTAFQDGSPSYASDAGETTLKTAHIQEDDTLYTTSSSYFKNLLNVLRYRGLQQPLLQGLIVSVGGGSESVLLASQKALGDWLYDRAQSSELEEFANCFQNVLQASLEIDRLVGPALDTLAFILDTNIFIGENSKLLQWRKLFIFTQKAHFKSTNMTRLLSAVDVYGSLGLTDSLREDVIRKLVGMLTHPFPRVRSAVASTLFTLTEEGCLKPIDWSDSTKYTKQALAIVKDAFGVKS</sequence>
<dbReference type="GO" id="GO:0007023">
    <property type="term" value="P:post-chaperonin tubulin folding pathway"/>
    <property type="evidence" value="ECO:0007669"/>
    <property type="project" value="InterPro"/>
</dbReference>
<dbReference type="PANTHER" id="PTHR12658">
    <property type="entry name" value="BETA-TUBULIN COFACTOR D"/>
    <property type="match status" value="1"/>
</dbReference>
<dbReference type="InterPro" id="IPR033162">
    <property type="entry name" value="TBCD"/>
</dbReference>
<evidence type="ECO:0000256" key="1">
    <source>
        <dbReference type="ARBA" id="ARBA00023186"/>
    </source>
</evidence>
<gene>
    <name evidence="5" type="ORF">GOMPHAMPRED_007424</name>
</gene>
<dbReference type="GO" id="GO:0000226">
    <property type="term" value="P:microtubule cytoskeleton organization"/>
    <property type="evidence" value="ECO:0007669"/>
    <property type="project" value="TreeGrafter"/>
</dbReference>
<feature type="repeat" description="HEAT" evidence="2">
    <location>
        <begin position="359"/>
        <end position="399"/>
    </location>
</feature>
<dbReference type="InterPro" id="IPR016024">
    <property type="entry name" value="ARM-type_fold"/>
</dbReference>
<evidence type="ECO:0000256" key="2">
    <source>
        <dbReference type="PROSITE-ProRule" id="PRU00103"/>
    </source>
</evidence>
<dbReference type="AlphaFoldDB" id="A0A8H3ERM9"/>
<dbReference type="Proteomes" id="UP000664169">
    <property type="component" value="Unassembled WGS sequence"/>
</dbReference>
<evidence type="ECO:0000313" key="5">
    <source>
        <dbReference type="EMBL" id="CAF9911491.1"/>
    </source>
</evidence>
<dbReference type="PROSITE" id="PS50077">
    <property type="entry name" value="HEAT_REPEAT"/>
    <property type="match status" value="1"/>
</dbReference>
<dbReference type="GO" id="GO:0007021">
    <property type="term" value="P:tubulin complex assembly"/>
    <property type="evidence" value="ECO:0007669"/>
    <property type="project" value="InterPro"/>
</dbReference>
<dbReference type="Pfam" id="PF23579">
    <property type="entry name" value="ARM_TBCD"/>
    <property type="match status" value="1"/>
</dbReference>
<dbReference type="EMBL" id="CAJPDQ010000006">
    <property type="protein sequence ID" value="CAF9911491.1"/>
    <property type="molecule type" value="Genomic_DNA"/>
</dbReference>
<proteinExistence type="predicted"/>
<dbReference type="Pfam" id="PF12612">
    <property type="entry name" value="TFCD_C"/>
    <property type="match status" value="1"/>
</dbReference>
<feature type="domain" description="Tubulin-folding cofactor D C-terminal" evidence="3">
    <location>
        <begin position="931"/>
        <end position="1122"/>
    </location>
</feature>
<feature type="domain" description="Tubulin-folding cofactor D ARM repeats" evidence="4">
    <location>
        <begin position="443"/>
        <end position="577"/>
    </location>
</feature>
<accession>A0A8H3ERM9</accession>
<dbReference type="GO" id="GO:0048487">
    <property type="term" value="F:beta-tubulin binding"/>
    <property type="evidence" value="ECO:0007669"/>
    <property type="project" value="InterPro"/>
</dbReference>
<reference evidence="5" key="1">
    <citation type="submission" date="2021-03" db="EMBL/GenBank/DDBJ databases">
        <authorList>
            <person name="Tagirdzhanova G."/>
        </authorList>
    </citation>
    <scope>NUCLEOTIDE SEQUENCE</scope>
</reference>
<keyword evidence="1" id="KW-0143">Chaperone</keyword>
<evidence type="ECO:0000259" key="4">
    <source>
        <dbReference type="Pfam" id="PF25767"/>
    </source>
</evidence>
<comment type="caution">
    <text evidence="5">The sequence shown here is derived from an EMBL/GenBank/DDBJ whole genome shotgun (WGS) entry which is preliminary data.</text>
</comment>
<evidence type="ECO:0008006" key="7">
    <source>
        <dbReference type="Google" id="ProtNLM"/>
    </source>
</evidence>
<evidence type="ECO:0000259" key="3">
    <source>
        <dbReference type="Pfam" id="PF12612"/>
    </source>
</evidence>
<organism evidence="5 6">
    <name type="scientific">Gomphillus americanus</name>
    <dbReference type="NCBI Taxonomy" id="1940652"/>
    <lineage>
        <taxon>Eukaryota</taxon>
        <taxon>Fungi</taxon>
        <taxon>Dikarya</taxon>
        <taxon>Ascomycota</taxon>
        <taxon>Pezizomycotina</taxon>
        <taxon>Lecanoromycetes</taxon>
        <taxon>OSLEUM clade</taxon>
        <taxon>Ostropomycetidae</taxon>
        <taxon>Ostropales</taxon>
        <taxon>Graphidaceae</taxon>
        <taxon>Gomphilloideae</taxon>
        <taxon>Gomphillus</taxon>
    </lineage>
</organism>
<protein>
    <recommendedName>
        <fullName evidence="7">Tubulin-specific chaperone D</fullName>
    </recommendedName>
</protein>
<dbReference type="PANTHER" id="PTHR12658:SF0">
    <property type="entry name" value="TUBULIN-SPECIFIC CHAPERONE D"/>
    <property type="match status" value="1"/>
</dbReference>